<evidence type="ECO:0000256" key="2">
    <source>
        <dbReference type="SAM" id="SignalP"/>
    </source>
</evidence>
<comment type="caution">
    <text evidence="4">The sequence shown here is derived from an EMBL/GenBank/DDBJ whole genome shotgun (WGS) entry which is preliminary data.</text>
</comment>
<dbReference type="InterPro" id="IPR011992">
    <property type="entry name" value="EF-hand-dom_pair"/>
</dbReference>
<evidence type="ECO:0000259" key="3">
    <source>
        <dbReference type="PROSITE" id="PS50222"/>
    </source>
</evidence>
<dbReference type="SMART" id="SM00054">
    <property type="entry name" value="EFh"/>
    <property type="match status" value="2"/>
</dbReference>
<dbReference type="InterPro" id="IPR002048">
    <property type="entry name" value="EF_hand_dom"/>
</dbReference>
<dbReference type="EMBL" id="BAND01000133">
    <property type="protein sequence ID" value="GAJ30412.1"/>
    <property type="molecule type" value="Genomic_DNA"/>
</dbReference>
<feature type="region of interest" description="Disordered" evidence="1">
    <location>
        <begin position="110"/>
        <end position="137"/>
    </location>
</feature>
<keyword evidence="2" id="KW-0732">Signal</keyword>
<feature type="compositionally biased region" description="Basic and acidic residues" evidence="1">
    <location>
        <begin position="110"/>
        <end position="122"/>
    </location>
</feature>
<feature type="chain" id="PRO_5030001465" evidence="2">
    <location>
        <begin position="23"/>
        <end position="137"/>
    </location>
</feature>
<keyword evidence="5" id="KW-1185">Reference proteome</keyword>
<dbReference type="PROSITE" id="PS50222">
    <property type="entry name" value="EF_HAND_2"/>
    <property type="match status" value="1"/>
</dbReference>
<proteinExistence type="predicted"/>
<dbReference type="Pfam" id="PF13202">
    <property type="entry name" value="EF-hand_5"/>
    <property type="match status" value="3"/>
</dbReference>
<dbReference type="SUPFAM" id="SSF47473">
    <property type="entry name" value="EF-hand"/>
    <property type="match status" value="1"/>
</dbReference>
<sequence>MTPVFRASPLLAVTLFAIPAAAQSLPGSATAAPAQGVTSAQFIAHHVDHFMAADKDGDGKVSLSELEASGRGKHKVARLFQQMDANHDGFVDRNEAQAYFAQRFQHLDRNGDGVLEPDERHPAKGASARAEPATVGP</sequence>
<evidence type="ECO:0000313" key="4">
    <source>
        <dbReference type="EMBL" id="GAJ30412.1"/>
    </source>
</evidence>
<protein>
    <submittedName>
        <fullName evidence="4">Acid shock protein</fullName>
    </submittedName>
</protein>
<dbReference type="Gene3D" id="1.10.238.10">
    <property type="entry name" value="EF-hand"/>
    <property type="match status" value="1"/>
</dbReference>
<reference evidence="5" key="1">
    <citation type="journal article" date="2014" name="FEMS Microbiol. Lett.">
        <title>Draft Genomic DNA Sequence of the Facultatively Methylotrophic Bacterium Acidomonas methanolica type strain MB58.</title>
        <authorList>
            <person name="Higashiura N."/>
            <person name="Hadano H."/>
            <person name="Hirakawa H."/>
            <person name="Matsutani M."/>
            <person name="Takabe S."/>
            <person name="Matsushita K."/>
            <person name="Azuma Y."/>
        </authorList>
    </citation>
    <scope>NUCLEOTIDE SEQUENCE [LARGE SCALE GENOMIC DNA]</scope>
    <source>
        <strain evidence="5">MB58</strain>
    </source>
</reference>
<reference evidence="4 5" key="2">
    <citation type="journal article" date="2014" name="FEMS Microbiol. Lett.">
        <title>Draft genomic DNA sequence of the facultatively methylotrophic bacterium Acidomonas methanolica type strain MB58.</title>
        <authorList>
            <person name="Higashiura N."/>
            <person name="Hadano H."/>
            <person name="Hirakawa H."/>
            <person name="Matsutani M."/>
            <person name="Takabe S."/>
            <person name="Matsushita K."/>
            <person name="Azuma Y."/>
        </authorList>
    </citation>
    <scope>NUCLEOTIDE SEQUENCE [LARGE SCALE GENOMIC DNA]</scope>
    <source>
        <strain evidence="4 5">MB58</strain>
    </source>
</reference>
<dbReference type="GO" id="GO:0005509">
    <property type="term" value="F:calcium ion binding"/>
    <property type="evidence" value="ECO:0007669"/>
    <property type="project" value="InterPro"/>
</dbReference>
<evidence type="ECO:0000256" key="1">
    <source>
        <dbReference type="SAM" id="MobiDB-lite"/>
    </source>
</evidence>
<accession>A0A023D8B2</accession>
<feature type="domain" description="EF-hand" evidence="3">
    <location>
        <begin position="71"/>
        <end position="106"/>
    </location>
</feature>
<dbReference type="AlphaFoldDB" id="A0A023D8B2"/>
<name>A0A023D8B2_ACIMT</name>
<dbReference type="RefSeq" id="WP_042061438.1">
    <property type="nucleotide sequence ID" value="NZ_BAND01000133.1"/>
</dbReference>
<dbReference type="OrthoDB" id="7474785at2"/>
<feature type="signal peptide" evidence="2">
    <location>
        <begin position="1"/>
        <end position="22"/>
    </location>
</feature>
<gene>
    <name evidence="4" type="ORF">Amme_134_004</name>
</gene>
<organism evidence="4 5">
    <name type="scientific">Acidomonas methanolica NBRC 104435</name>
    <dbReference type="NCBI Taxonomy" id="1231351"/>
    <lineage>
        <taxon>Bacteria</taxon>
        <taxon>Pseudomonadati</taxon>
        <taxon>Pseudomonadota</taxon>
        <taxon>Alphaproteobacteria</taxon>
        <taxon>Acetobacterales</taxon>
        <taxon>Acetobacteraceae</taxon>
        <taxon>Acidomonas</taxon>
    </lineage>
</organism>
<dbReference type="Proteomes" id="UP000019760">
    <property type="component" value="Unassembled WGS sequence"/>
</dbReference>
<evidence type="ECO:0000313" key="5">
    <source>
        <dbReference type="Proteomes" id="UP000019760"/>
    </source>
</evidence>